<dbReference type="Pfam" id="PF00196">
    <property type="entry name" value="GerE"/>
    <property type="match status" value="1"/>
</dbReference>
<comment type="caution">
    <text evidence="5">The sequence shown here is derived from an EMBL/GenBank/DDBJ whole genome shotgun (WGS) entry which is preliminary data.</text>
</comment>
<keyword evidence="3" id="KW-0804">Transcription</keyword>
<name>A0A211ZJ28_9PROT</name>
<dbReference type="EMBL" id="NHON01000040">
    <property type="protein sequence ID" value="OWJ65261.1"/>
    <property type="molecule type" value="Genomic_DNA"/>
</dbReference>
<dbReference type="AlphaFoldDB" id="A0A211ZJ28"/>
<dbReference type="Proteomes" id="UP000196655">
    <property type="component" value="Unassembled WGS sequence"/>
</dbReference>
<dbReference type="SUPFAM" id="SSF46894">
    <property type="entry name" value="C-terminal effector domain of the bipartite response regulators"/>
    <property type="match status" value="1"/>
</dbReference>
<gene>
    <name evidence="5" type="ORF">BWR60_20435</name>
</gene>
<organism evidence="5 6">
    <name type="scientific">Inquilinus limosus</name>
    <dbReference type="NCBI Taxonomy" id="171674"/>
    <lineage>
        <taxon>Bacteria</taxon>
        <taxon>Pseudomonadati</taxon>
        <taxon>Pseudomonadota</taxon>
        <taxon>Alphaproteobacteria</taxon>
        <taxon>Rhodospirillales</taxon>
        <taxon>Rhodospirillaceae</taxon>
        <taxon>Inquilinus</taxon>
    </lineage>
</organism>
<sequence>MIGQVYAAVTGEESWSGFLNGLAALVPDGRASLYVLHETGYGSVPAFESLGATSDWEPGYLDSYARHYWRANPWTRSALRRPLGQVTVTDAVMPFRSLQGTEFYVDWMRPQGLAGGIGGTFARHGGFSAHLSLLHGEVRPGDGVRDLISGLLPHLGRAAQLHRHLVDAGTQRQAMEAGFERLSIGLILADSTGRILFANPPAEEVLRAGRTLRVDPDGGLGAGDPRTAEQLRGLIARSAAALDDSAPQAGGGLVVADPVRREHLSLLVVPASRNAWLLGRDHPKAMIFLMTPQPRRSPADSDLRRHYGLTPAEARVASGLAAGATLKEIAGLQEMSYETVRLHLKRVFAKTGTNRQADLVQLLARMPPPP</sequence>
<evidence type="ECO:0000259" key="4">
    <source>
        <dbReference type="SMART" id="SM00421"/>
    </source>
</evidence>
<accession>A0A211ZJ28</accession>
<evidence type="ECO:0000256" key="1">
    <source>
        <dbReference type="ARBA" id="ARBA00023015"/>
    </source>
</evidence>
<evidence type="ECO:0000313" key="5">
    <source>
        <dbReference type="EMBL" id="OWJ65261.1"/>
    </source>
</evidence>
<dbReference type="PANTHER" id="PTHR44688">
    <property type="entry name" value="DNA-BINDING TRANSCRIPTIONAL ACTIVATOR DEVR_DOSR"/>
    <property type="match status" value="1"/>
</dbReference>
<evidence type="ECO:0000256" key="2">
    <source>
        <dbReference type="ARBA" id="ARBA00023125"/>
    </source>
</evidence>
<dbReference type="InterPro" id="IPR016032">
    <property type="entry name" value="Sig_transdc_resp-reg_C-effctor"/>
</dbReference>
<reference evidence="6" key="1">
    <citation type="submission" date="2017-05" db="EMBL/GenBank/DDBJ databases">
        <authorList>
            <person name="Macchi M."/>
            <person name="Festa S."/>
            <person name="Coppotelli B.M."/>
            <person name="Morelli I.S."/>
        </authorList>
    </citation>
    <scope>NUCLEOTIDE SEQUENCE [LARGE SCALE GENOMIC DNA]</scope>
    <source>
        <strain evidence="6">I</strain>
    </source>
</reference>
<proteinExistence type="predicted"/>
<dbReference type="InterPro" id="IPR036388">
    <property type="entry name" value="WH-like_DNA-bd_sf"/>
</dbReference>
<dbReference type="SMART" id="SM00421">
    <property type="entry name" value="HTH_LUXR"/>
    <property type="match status" value="1"/>
</dbReference>
<dbReference type="PANTHER" id="PTHR44688:SF16">
    <property type="entry name" value="DNA-BINDING TRANSCRIPTIONAL ACTIVATOR DEVR_DOSR"/>
    <property type="match status" value="1"/>
</dbReference>
<evidence type="ECO:0000313" key="6">
    <source>
        <dbReference type="Proteomes" id="UP000196655"/>
    </source>
</evidence>
<evidence type="ECO:0000256" key="3">
    <source>
        <dbReference type="ARBA" id="ARBA00023163"/>
    </source>
</evidence>
<protein>
    <recommendedName>
        <fullName evidence="4">HTH luxR-type domain-containing protein</fullName>
    </recommendedName>
</protein>
<dbReference type="GO" id="GO:0006355">
    <property type="term" value="P:regulation of DNA-templated transcription"/>
    <property type="evidence" value="ECO:0007669"/>
    <property type="project" value="InterPro"/>
</dbReference>
<dbReference type="InterPro" id="IPR000792">
    <property type="entry name" value="Tscrpt_reg_LuxR_C"/>
</dbReference>
<keyword evidence="1" id="KW-0805">Transcription regulation</keyword>
<keyword evidence="6" id="KW-1185">Reference proteome</keyword>
<dbReference type="Gene3D" id="1.10.10.10">
    <property type="entry name" value="Winged helix-like DNA-binding domain superfamily/Winged helix DNA-binding domain"/>
    <property type="match status" value="1"/>
</dbReference>
<keyword evidence="2" id="KW-0238">DNA-binding</keyword>
<dbReference type="GO" id="GO:0003677">
    <property type="term" value="F:DNA binding"/>
    <property type="evidence" value="ECO:0007669"/>
    <property type="project" value="UniProtKB-KW"/>
</dbReference>
<feature type="domain" description="HTH luxR-type" evidence="4">
    <location>
        <begin position="306"/>
        <end position="363"/>
    </location>
</feature>